<accession>A0A1T4PIJ1</accession>
<dbReference type="InterPro" id="IPR051531">
    <property type="entry name" value="N-acetyltransferase"/>
</dbReference>
<comment type="similarity">
    <text evidence="3">Belongs to the acetyltransferase family. RimJ subfamily.</text>
</comment>
<dbReference type="GO" id="GO:0005737">
    <property type="term" value="C:cytoplasm"/>
    <property type="evidence" value="ECO:0007669"/>
    <property type="project" value="TreeGrafter"/>
</dbReference>
<dbReference type="AlphaFoldDB" id="A0A1T4PIJ1"/>
<proteinExistence type="inferred from homology"/>
<name>A0A1T4PIJ1_9FIRM</name>
<evidence type="ECO:0000313" key="6">
    <source>
        <dbReference type="Proteomes" id="UP000243297"/>
    </source>
</evidence>
<evidence type="ECO:0000256" key="3">
    <source>
        <dbReference type="ARBA" id="ARBA00038502"/>
    </source>
</evidence>
<reference evidence="6" key="1">
    <citation type="submission" date="2017-02" db="EMBL/GenBank/DDBJ databases">
        <authorList>
            <person name="Varghese N."/>
            <person name="Submissions S."/>
        </authorList>
    </citation>
    <scope>NUCLEOTIDE SEQUENCE [LARGE SCALE GENOMIC DNA]</scope>
    <source>
        <strain evidence="6">ATCC 25662</strain>
    </source>
</reference>
<protein>
    <submittedName>
        <fullName evidence="5">Ribosomal-protein-alanine N-acetyltransferase</fullName>
    </submittedName>
</protein>
<dbReference type="GO" id="GO:0008999">
    <property type="term" value="F:protein-N-terminal-alanine acetyltransferase activity"/>
    <property type="evidence" value="ECO:0007669"/>
    <property type="project" value="TreeGrafter"/>
</dbReference>
<dbReference type="RefSeq" id="WP_078712452.1">
    <property type="nucleotide sequence ID" value="NZ_FUWY01000006.1"/>
</dbReference>
<dbReference type="PANTHER" id="PTHR43792">
    <property type="entry name" value="GNAT FAMILY, PUTATIVE (AFU_ORTHOLOGUE AFUA_3G00765)-RELATED-RELATED"/>
    <property type="match status" value="1"/>
</dbReference>
<gene>
    <name evidence="5" type="ORF">SAMN02745191_2055</name>
</gene>
<dbReference type="InterPro" id="IPR000182">
    <property type="entry name" value="GNAT_dom"/>
</dbReference>
<dbReference type="EMBL" id="FUWY01000006">
    <property type="protein sequence ID" value="SJZ91364.1"/>
    <property type="molecule type" value="Genomic_DNA"/>
</dbReference>
<sequence length="183" mass="21509">MKLYKETERLILRPITMDDAEDMYEYASDEETIEHLTFPRHTSLEVTKDTLEKFFLHRESPTMFVTTCMESKENHEMIGICEFVGYNPSNLTAEIGYVLKRKYWGKGYMVEAVKGLLDLGFNDLGLRRIDIGHFVENTKSQRVIEKVGFHFDGILRQQMKDGKGIYRDKKIYSILKDEYDGRK</sequence>
<dbReference type="Proteomes" id="UP000243297">
    <property type="component" value="Unassembled WGS sequence"/>
</dbReference>
<evidence type="ECO:0000259" key="4">
    <source>
        <dbReference type="PROSITE" id="PS51186"/>
    </source>
</evidence>
<dbReference type="PANTHER" id="PTHR43792:SF8">
    <property type="entry name" value="[RIBOSOMAL PROTEIN US5]-ALANINE N-ACETYLTRANSFERASE"/>
    <property type="match status" value="1"/>
</dbReference>
<dbReference type="Gene3D" id="3.40.630.30">
    <property type="match status" value="1"/>
</dbReference>
<keyword evidence="6" id="KW-1185">Reference proteome</keyword>
<keyword evidence="2" id="KW-0012">Acyltransferase</keyword>
<evidence type="ECO:0000256" key="1">
    <source>
        <dbReference type="ARBA" id="ARBA00022679"/>
    </source>
</evidence>
<evidence type="ECO:0000256" key="2">
    <source>
        <dbReference type="ARBA" id="ARBA00023315"/>
    </source>
</evidence>
<organism evidence="5 6">
    <name type="scientific">Anaerorhabdus furcosa</name>
    <dbReference type="NCBI Taxonomy" id="118967"/>
    <lineage>
        <taxon>Bacteria</taxon>
        <taxon>Bacillati</taxon>
        <taxon>Bacillota</taxon>
        <taxon>Erysipelotrichia</taxon>
        <taxon>Erysipelotrichales</taxon>
        <taxon>Erysipelotrichaceae</taxon>
        <taxon>Anaerorhabdus</taxon>
    </lineage>
</organism>
<dbReference type="PROSITE" id="PS51186">
    <property type="entry name" value="GNAT"/>
    <property type="match status" value="1"/>
</dbReference>
<dbReference type="STRING" id="118967.SAMN02745191_2055"/>
<evidence type="ECO:0000313" key="5">
    <source>
        <dbReference type="EMBL" id="SJZ91364.1"/>
    </source>
</evidence>
<feature type="domain" description="N-acetyltransferase" evidence="4">
    <location>
        <begin position="10"/>
        <end position="172"/>
    </location>
</feature>
<dbReference type="Pfam" id="PF13302">
    <property type="entry name" value="Acetyltransf_3"/>
    <property type="match status" value="1"/>
</dbReference>
<dbReference type="SUPFAM" id="SSF55729">
    <property type="entry name" value="Acyl-CoA N-acyltransferases (Nat)"/>
    <property type="match status" value="1"/>
</dbReference>
<dbReference type="OrthoDB" id="9788916at2"/>
<keyword evidence="1 5" id="KW-0808">Transferase</keyword>
<dbReference type="InterPro" id="IPR016181">
    <property type="entry name" value="Acyl_CoA_acyltransferase"/>
</dbReference>